<dbReference type="AlphaFoldDB" id="A0AAN9SW60"/>
<proteinExistence type="predicted"/>
<dbReference type="Proteomes" id="UP001386955">
    <property type="component" value="Unassembled WGS sequence"/>
</dbReference>
<comment type="caution">
    <text evidence="1">The sequence shown here is derived from an EMBL/GenBank/DDBJ whole genome shotgun (WGS) entry which is preliminary data.</text>
</comment>
<gene>
    <name evidence="1" type="ORF">VNO78_12541</name>
</gene>
<name>A0AAN9SW60_PSOTE</name>
<protein>
    <submittedName>
        <fullName evidence="1">Uncharacterized protein</fullName>
    </submittedName>
</protein>
<sequence>MRQALPESLSSPSGFYPVGECGQFGDFNALITDMWVTPRRTFSSLVIQCIGHRPSGLSHRSVVRVVLKFVFLS</sequence>
<dbReference type="EMBL" id="JAYMYS010000003">
    <property type="protein sequence ID" value="KAK7401218.1"/>
    <property type="molecule type" value="Genomic_DNA"/>
</dbReference>
<reference evidence="1 2" key="1">
    <citation type="submission" date="2024-01" db="EMBL/GenBank/DDBJ databases">
        <title>The genomes of 5 underutilized Papilionoideae crops provide insights into root nodulation and disease resistanc.</title>
        <authorList>
            <person name="Jiang F."/>
        </authorList>
    </citation>
    <scope>NUCLEOTIDE SEQUENCE [LARGE SCALE GENOMIC DNA]</scope>
    <source>
        <strain evidence="1">DUOXIRENSHENG_FW03</strain>
        <tissue evidence="1">Leaves</tissue>
    </source>
</reference>
<accession>A0AAN9SW60</accession>
<evidence type="ECO:0000313" key="1">
    <source>
        <dbReference type="EMBL" id="KAK7401218.1"/>
    </source>
</evidence>
<organism evidence="1 2">
    <name type="scientific">Psophocarpus tetragonolobus</name>
    <name type="common">Winged bean</name>
    <name type="synonym">Dolichos tetragonolobus</name>
    <dbReference type="NCBI Taxonomy" id="3891"/>
    <lineage>
        <taxon>Eukaryota</taxon>
        <taxon>Viridiplantae</taxon>
        <taxon>Streptophyta</taxon>
        <taxon>Embryophyta</taxon>
        <taxon>Tracheophyta</taxon>
        <taxon>Spermatophyta</taxon>
        <taxon>Magnoliopsida</taxon>
        <taxon>eudicotyledons</taxon>
        <taxon>Gunneridae</taxon>
        <taxon>Pentapetalae</taxon>
        <taxon>rosids</taxon>
        <taxon>fabids</taxon>
        <taxon>Fabales</taxon>
        <taxon>Fabaceae</taxon>
        <taxon>Papilionoideae</taxon>
        <taxon>50 kb inversion clade</taxon>
        <taxon>NPAAA clade</taxon>
        <taxon>indigoferoid/millettioid clade</taxon>
        <taxon>Phaseoleae</taxon>
        <taxon>Psophocarpus</taxon>
    </lineage>
</organism>
<evidence type="ECO:0000313" key="2">
    <source>
        <dbReference type="Proteomes" id="UP001386955"/>
    </source>
</evidence>
<keyword evidence="2" id="KW-1185">Reference proteome</keyword>